<name>A0A4Z2CP15_SCHJA</name>
<proteinExistence type="predicted"/>
<comment type="caution">
    <text evidence="1">The sequence shown here is derived from an EMBL/GenBank/DDBJ whole genome shotgun (WGS) entry which is preliminary data.</text>
</comment>
<protein>
    <submittedName>
        <fullName evidence="1">Phosphatase 1 regulatory subunit 32-like</fullName>
    </submittedName>
</protein>
<evidence type="ECO:0000313" key="1">
    <source>
        <dbReference type="EMBL" id="TNN06047.1"/>
    </source>
</evidence>
<dbReference type="EMBL" id="SKCS01000485">
    <property type="protein sequence ID" value="TNN06047.1"/>
    <property type="molecule type" value="Genomic_DNA"/>
</dbReference>
<keyword evidence="2" id="KW-1185">Reference proteome</keyword>
<dbReference type="Pfam" id="PF15691">
    <property type="entry name" value="PPP1R32"/>
    <property type="match status" value="1"/>
</dbReference>
<dbReference type="STRING" id="6182.A0A4Z2CP15"/>
<gene>
    <name evidence="1" type="ORF">EWB00_008673</name>
</gene>
<reference evidence="1 2" key="1">
    <citation type="submission" date="2019-03" db="EMBL/GenBank/DDBJ databases">
        <title>An improved genome assembly of the fluke Schistosoma japonicum.</title>
        <authorList>
            <person name="Hu W."/>
            <person name="Luo F."/>
            <person name="Yin M."/>
            <person name="Mo X."/>
            <person name="Sun C."/>
            <person name="Wu Q."/>
            <person name="Zhu B."/>
            <person name="Xiang M."/>
            <person name="Wang J."/>
            <person name="Wang Y."/>
            <person name="Zhang T."/>
            <person name="Xu B."/>
            <person name="Zheng H."/>
            <person name="Feng Z."/>
        </authorList>
    </citation>
    <scope>NUCLEOTIDE SEQUENCE [LARGE SCALE GENOMIC DNA]</scope>
    <source>
        <strain evidence="1">HuSjv2</strain>
        <tissue evidence="1">Worms</tissue>
    </source>
</reference>
<accession>A0A4Z2CP15</accession>
<evidence type="ECO:0000313" key="2">
    <source>
        <dbReference type="Proteomes" id="UP000311919"/>
    </source>
</evidence>
<sequence>MTYLGHELNYIQEKTGGEIDFLKHYKTSYTCSYGQCPSDPFPDRNSYCSSGFVSNRRPFLQYNDKICEKYNSALRNILKSNYLSTTHKDFITPNIPSRKNDFISLKKDLGGGSETLGVYLTEYASVNNNSTGVLTQMLPNEVSLKLGKINFCEIGSEKFCYGQNMHSTSYSTNYHQVRRGLPDLSGVSVGRKEESGSTHNANNFAALTNRFFDSYKPDQPDWKTDKSTGLTVYKNDFRPYSYKTVPEFFSRWIGNSSYQLPSSYVIQNKLCPEYVNYYSSNVYGYGQYLPEGYLEDLRKSDLAEYQNVIHGTIEPSMSKGSYNGLEHQSKTAGELLNGVTIGSLEPSGSTLNISGNVLSQDTPPDRFVTHNMTRYYSPPPGRDDGGCGGNIYFDVQPSKETESSRSIRIRYFDN</sequence>
<dbReference type="Proteomes" id="UP000311919">
    <property type="component" value="Unassembled WGS sequence"/>
</dbReference>
<dbReference type="InterPro" id="IPR031410">
    <property type="entry name" value="SAXO4"/>
</dbReference>
<organism evidence="1 2">
    <name type="scientific">Schistosoma japonicum</name>
    <name type="common">Blood fluke</name>
    <dbReference type="NCBI Taxonomy" id="6182"/>
    <lineage>
        <taxon>Eukaryota</taxon>
        <taxon>Metazoa</taxon>
        <taxon>Spiralia</taxon>
        <taxon>Lophotrochozoa</taxon>
        <taxon>Platyhelminthes</taxon>
        <taxon>Trematoda</taxon>
        <taxon>Digenea</taxon>
        <taxon>Strigeidida</taxon>
        <taxon>Schistosomatoidea</taxon>
        <taxon>Schistosomatidae</taxon>
        <taxon>Schistosoma</taxon>
    </lineage>
</organism>
<dbReference type="GO" id="GO:0019902">
    <property type="term" value="F:phosphatase binding"/>
    <property type="evidence" value="ECO:0007669"/>
    <property type="project" value="TreeGrafter"/>
</dbReference>
<dbReference type="PANTHER" id="PTHR34349:SF1">
    <property type="entry name" value="PROTEIN PHOSPHATASE 1 REGULATORY SUBUNIT 32"/>
    <property type="match status" value="1"/>
</dbReference>
<dbReference type="PANTHER" id="PTHR34349">
    <property type="entry name" value="PROTEIN PHOSPHATASE 1 REGULATORY SUBUNIT 32"/>
    <property type="match status" value="1"/>
</dbReference>
<dbReference type="OrthoDB" id="9980630at2759"/>
<dbReference type="AlphaFoldDB" id="A0A4Z2CP15"/>